<evidence type="ECO:0000256" key="9">
    <source>
        <dbReference type="HAMAP-Rule" id="MF_00237"/>
    </source>
</evidence>
<dbReference type="GO" id="GO:0033281">
    <property type="term" value="C:TAT protein transport complex"/>
    <property type="evidence" value="ECO:0007669"/>
    <property type="project" value="UniProtKB-UniRule"/>
</dbReference>
<keyword evidence="8 9" id="KW-0472">Membrane</keyword>
<evidence type="ECO:0000256" key="5">
    <source>
        <dbReference type="ARBA" id="ARBA00022927"/>
    </source>
</evidence>
<comment type="subcellular location">
    <subcellularLocation>
        <location evidence="9">Cell membrane</location>
        <topology evidence="9">Single-pass membrane protein</topology>
    </subcellularLocation>
    <subcellularLocation>
        <location evidence="1">Membrane</location>
        <topology evidence="1">Single-pass membrane protein</topology>
    </subcellularLocation>
</comment>
<dbReference type="HAMAP" id="MF_00237">
    <property type="entry name" value="TatB"/>
    <property type="match status" value="1"/>
</dbReference>
<comment type="similarity">
    <text evidence="9">Belongs to the TatB family.</text>
</comment>
<dbReference type="EMBL" id="DRLF01000244">
    <property type="protein sequence ID" value="HEC06572.1"/>
    <property type="molecule type" value="Genomic_DNA"/>
</dbReference>
<dbReference type="Proteomes" id="UP000886339">
    <property type="component" value="Unassembled WGS sequence"/>
</dbReference>
<name>A0A831WAK1_9GAMM</name>
<keyword evidence="5 9" id="KW-0653">Protein transport</keyword>
<dbReference type="GO" id="GO:0043953">
    <property type="term" value="P:protein transport by the Tat complex"/>
    <property type="evidence" value="ECO:0007669"/>
    <property type="project" value="UniProtKB-UniRule"/>
</dbReference>
<keyword evidence="2 9" id="KW-0813">Transport</keyword>
<dbReference type="NCBIfam" id="TIGR01410">
    <property type="entry name" value="tatB"/>
    <property type="match status" value="1"/>
</dbReference>
<sequence length="126" mass="13787">MFDVGFFELLLISVVALLVIGPERLPKVARTAGLWIGRGRKMISSVKADIEKELKAEELKRILEEQAGSASVHEILDDTRSALNDIKQETESVVKAASEKPTVSGSSDDSWDSSDNVKTVTNKTDK</sequence>
<keyword evidence="6 9" id="KW-1133">Transmembrane helix</keyword>
<evidence type="ECO:0000256" key="3">
    <source>
        <dbReference type="ARBA" id="ARBA00022475"/>
    </source>
</evidence>
<comment type="subunit">
    <text evidence="9">The Tat system comprises two distinct complexes: a TatABC complex, containing multiple copies of TatA, TatB and TatC subunits, and a separate TatA complex, containing only TatA subunits. Substrates initially bind to the TatABC complex, which probably triggers association of the separate TatA complex to form the active translocon.</text>
</comment>
<evidence type="ECO:0000256" key="8">
    <source>
        <dbReference type="ARBA" id="ARBA00023136"/>
    </source>
</evidence>
<protein>
    <recommendedName>
        <fullName evidence="9">Sec-independent protein translocase protein TatB</fullName>
    </recommendedName>
</protein>
<dbReference type="PANTHER" id="PTHR33162:SF1">
    <property type="entry name" value="SEC-INDEPENDENT PROTEIN TRANSLOCASE PROTEIN TATA, CHLOROPLASTIC"/>
    <property type="match status" value="1"/>
</dbReference>
<dbReference type="PRINTS" id="PR01506">
    <property type="entry name" value="TATBPROTEIN"/>
</dbReference>
<evidence type="ECO:0000256" key="6">
    <source>
        <dbReference type="ARBA" id="ARBA00022989"/>
    </source>
</evidence>
<organism evidence="11">
    <name type="scientific">Thiolapillus brandeum</name>
    <dbReference type="NCBI Taxonomy" id="1076588"/>
    <lineage>
        <taxon>Bacteria</taxon>
        <taxon>Pseudomonadati</taxon>
        <taxon>Pseudomonadota</taxon>
        <taxon>Gammaproteobacteria</taxon>
        <taxon>Chromatiales</taxon>
        <taxon>Sedimenticolaceae</taxon>
        <taxon>Thiolapillus</taxon>
    </lineage>
</organism>
<dbReference type="Pfam" id="PF02416">
    <property type="entry name" value="TatA_B_E"/>
    <property type="match status" value="1"/>
</dbReference>
<comment type="function">
    <text evidence="9">Part of the twin-arginine translocation (Tat) system that transports large folded proteins containing a characteristic twin-arginine motif in their signal peptide across membranes. Together with TatC, TatB is part of a receptor directly interacting with Tat signal peptides. TatB may form an oligomeric binding site that transiently accommodates folded Tat precursor proteins before their translocation.</text>
</comment>
<dbReference type="GO" id="GO:0008320">
    <property type="term" value="F:protein transmembrane transporter activity"/>
    <property type="evidence" value="ECO:0007669"/>
    <property type="project" value="UniProtKB-UniRule"/>
</dbReference>
<evidence type="ECO:0000313" key="11">
    <source>
        <dbReference type="EMBL" id="HEC06572.1"/>
    </source>
</evidence>
<evidence type="ECO:0000256" key="4">
    <source>
        <dbReference type="ARBA" id="ARBA00022692"/>
    </source>
</evidence>
<evidence type="ECO:0000256" key="1">
    <source>
        <dbReference type="ARBA" id="ARBA00004167"/>
    </source>
</evidence>
<proteinExistence type="inferred from homology"/>
<dbReference type="AlphaFoldDB" id="A0A831WAK1"/>
<keyword evidence="3 9" id="KW-1003">Cell membrane</keyword>
<dbReference type="InterPro" id="IPR003369">
    <property type="entry name" value="TatA/B/E"/>
</dbReference>
<comment type="caution">
    <text evidence="11">The sequence shown here is derived from an EMBL/GenBank/DDBJ whole genome shotgun (WGS) entry which is preliminary data.</text>
</comment>
<evidence type="ECO:0000256" key="7">
    <source>
        <dbReference type="ARBA" id="ARBA00023010"/>
    </source>
</evidence>
<dbReference type="Gene3D" id="1.20.5.3310">
    <property type="match status" value="1"/>
</dbReference>
<evidence type="ECO:0000256" key="10">
    <source>
        <dbReference type="SAM" id="MobiDB-lite"/>
    </source>
</evidence>
<reference evidence="11" key="1">
    <citation type="journal article" date="2020" name="mSystems">
        <title>Genome- and Community-Level Interaction Insights into Carbon Utilization and Element Cycling Functions of Hydrothermarchaeota in Hydrothermal Sediment.</title>
        <authorList>
            <person name="Zhou Z."/>
            <person name="Liu Y."/>
            <person name="Xu W."/>
            <person name="Pan J."/>
            <person name="Luo Z.H."/>
            <person name="Li M."/>
        </authorList>
    </citation>
    <scope>NUCLEOTIDE SEQUENCE [LARGE SCALE GENOMIC DNA]</scope>
    <source>
        <strain evidence="11">HyVt-458</strain>
    </source>
</reference>
<evidence type="ECO:0000256" key="2">
    <source>
        <dbReference type="ARBA" id="ARBA00022448"/>
    </source>
</evidence>
<feature type="region of interest" description="Disordered" evidence="10">
    <location>
        <begin position="93"/>
        <end position="126"/>
    </location>
</feature>
<dbReference type="InterPro" id="IPR018448">
    <property type="entry name" value="TatB"/>
</dbReference>
<feature type="compositionally biased region" description="Polar residues" evidence="10">
    <location>
        <begin position="116"/>
        <end position="126"/>
    </location>
</feature>
<dbReference type="PANTHER" id="PTHR33162">
    <property type="entry name" value="SEC-INDEPENDENT PROTEIN TRANSLOCASE PROTEIN TATA, CHLOROPLASTIC"/>
    <property type="match status" value="1"/>
</dbReference>
<accession>A0A831WAK1</accession>
<keyword evidence="7 9" id="KW-0811">Translocation</keyword>
<keyword evidence="4 9" id="KW-0812">Transmembrane</keyword>
<gene>
    <name evidence="9 11" type="primary">tatB</name>
    <name evidence="11" type="ORF">ENJ12_06960</name>
</gene>